<reference evidence="3" key="1">
    <citation type="submission" date="2017-02" db="UniProtKB">
        <authorList>
            <consortium name="WormBaseParasite"/>
        </authorList>
    </citation>
    <scope>IDENTIFICATION</scope>
</reference>
<protein>
    <submittedName>
        <fullName evidence="3">Bacteriophage protein</fullName>
    </submittedName>
</protein>
<keyword evidence="2" id="KW-1185">Reference proteome</keyword>
<name>A0A0M3KC65_ANISI</name>
<reference evidence="1 2" key="2">
    <citation type="submission" date="2018-11" db="EMBL/GenBank/DDBJ databases">
        <authorList>
            <consortium name="Pathogen Informatics"/>
        </authorList>
    </citation>
    <scope>NUCLEOTIDE SEQUENCE [LARGE SCALE GENOMIC DNA]</scope>
</reference>
<gene>
    <name evidence="1" type="ORF">ASIM_LOCUS17963</name>
</gene>
<evidence type="ECO:0000313" key="3">
    <source>
        <dbReference type="WBParaSite" id="ASIM_0001856401-mRNA-1"/>
    </source>
</evidence>
<proteinExistence type="predicted"/>
<dbReference type="EMBL" id="UYRR01034815">
    <property type="protein sequence ID" value="VDK62357.1"/>
    <property type="molecule type" value="Genomic_DNA"/>
</dbReference>
<organism evidence="3">
    <name type="scientific">Anisakis simplex</name>
    <name type="common">Herring worm</name>
    <dbReference type="NCBI Taxonomy" id="6269"/>
    <lineage>
        <taxon>Eukaryota</taxon>
        <taxon>Metazoa</taxon>
        <taxon>Ecdysozoa</taxon>
        <taxon>Nematoda</taxon>
        <taxon>Chromadorea</taxon>
        <taxon>Rhabditida</taxon>
        <taxon>Spirurina</taxon>
        <taxon>Ascaridomorpha</taxon>
        <taxon>Ascaridoidea</taxon>
        <taxon>Anisakidae</taxon>
        <taxon>Anisakis</taxon>
        <taxon>Anisakis simplex complex</taxon>
    </lineage>
</organism>
<evidence type="ECO:0000313" key="2">
    <source>
        <dbReference type="Proteomes" id="UP000267096"/>
    </source>
</evidence>
<evidence type="ECO:0000313" key="1">
    <source>
        <dbReference type="EMBL" id="VDK62357.1"/>
    </source>
</evidence>
<dbReference type="WBParaSite" id="ASIM_0001856401-mRNA-1">
    <property type="protein sequence ID" value="ASIM_0001856401-mRNA-1"/>
    <property type="gene ID" value="ASIM_0001856401"/>
</dbReference>
<dbReference type="Proteomes" id="UP000267096">
    <property type="component" value="Unassembled WGS sequence"/>
</dbReference>
<accession>A0A0M3KC65</accession>
<sequence>MRRFDVKIGFLERLSLTISASGREILAKSRDGTTVRQCSCEEEATCITEIEHDIVKCANGCFDMAEQVIDSFTFRGVTH</sequence>
<dbReference type="AlphaFoldDB" id="A0A0M3KC65"/>